<name>A0A9X2ISC5_9MICO</name>
<feature type="chain" id="PRO_5040929276" evidence="1">
    <location>
        <begin position="36"/>
        <end position="451"/>
    </location>
</feature>
<dbReference type="Gene3D" id="3.40.50.12090">
    <property type="match status" value="1"/>
</dbReference>
<dbReference type="InterPro" id="IPR051922">
    <property type="entry name" value="Bact_Sporulation_Assoc"/>
</dbReference>
<feature type="signal peptide" evidence="1">
    <location>
        <begin position="1"/>
        <end position="35"/>
    </location>
</feature>
<protein>
    <submittedName>
        <fullName evidence="2">Cell wall-binding repeat-containing protein</fullName>
    </submittedName>
</protein>
<evidence type="ECO:0000313" key="3">
    <source>
        <dbReference type="Proteomes" id="UP001155240"/>
    </source>
</evidence>
<dbReference type="InterPro" id="IPR007253">
    <property type="entry name" value="Cell_wall-bd_2"/>
</dbReference>
<evidence type="ECO:0000313" key="2">
    <source>
        <dbReference type="EMBL" id="MCM6761787.1"/>
    </source>
</evidence>
<organism evidence="2 3">
    <name type="scientific">Rathayibacter rubneri</name>
    <dbReference type="NCBI Taxonomy" id="2950106"/>
    <lineage>
        <taxon>Bacteria</taxon>
        <taxon>Bacillati</taxon>
        <taxon>Actinomycetota</taxon>
        <taxon>Actinomycetes</taxon>
        <taxon>Micrococcales</taxon>
        <taxon>Microbacteriaceae</taxon>
        <taxon>Rathayibacter</taxon>
    </lineage>
</organism>
<dbReference type="EMBL" id="JAMRYM010000012">
    <property type="protein sequence ID" value="MCM6761787.1"/>
    <property type="molecule type" value="Genomic_DNA"/>
</dbReference>
<accession>A0A9X2ISC5</accession>
<dbReference type="PANTHER" id="PTHR30032">
    <property type="entry name" value="N-ACETYLMURAMOYL-L-ALANINE AMIDASE-RELATED"/>
    <property type="match status" value="1"/>
</dbReference>
<comment type="caution">
    <text evidence="2">The sequence shown here is derived from an EMBL/GenBank/DDBJ whole genome shotgun (WGS) entry which is preliminary data.</text>
</comment>
<sequence>MTPRRRRPSARLLALTLSTVGAVALTGLVASPAHAAPAPVSGSITSPASVPGSHTYTVQAWTLEDDVADAELVASTTTTLASGATGGYTLPALPDGSYVVRVLETPLQGAVPTVGDSFWEDTDWVGSSTRVEVAGTTVTGIDFAPDPYFFSTARVEGSDRYATSVASTQAFEPGVPVLYIASGAGWADALSAAPAASVQDGALLLTDPDALFASTSAEITRLAPKKTVVVGSDATVSAAVYRQIDALVAGPITRIGGTDRYDTSRRIVADAFGAGSADELFLATGGNFPDALSVAPVAGRRDQAVLLVDGAEPGIDDATRSAITRLDPESAVILGQAPSVSAGIEADVDALVGGTTRIGGASRYATSRLINEAYPARGLTATTYLASGEGAADALSGAAVAAAQGAPLSLARPDCVPAETIDSLKRQHLDTAVVLGSDLTLSIGVTRFTAC</sequence>
<dbReference type="AlphaFoldDB" id="A0A9X2ISC5"/>
<dbReference type="Pfam" id="PF04122">
    <property type="entry name" value="CW_binding_2"/>
    <property type="match status" value="3"/>
</dbReference>
<reference evidence="2" key="1">
    <citation type="submission" date="2022-06" db="EMBL/GenBank/DDBJ databases">
        <title>Whole genome shotgun sequencing (WGS) of Rathayibacter sp. ZW T2_19, isolated from stored onions (Allium cepa).</title>
        <authorList>
            <person name="Stoll D.A."/>
            <person name="Huch M."/>
        </authorList>
    </citation>
    <scope>NUCLEOTIDE SEQUENCE</scope>
    <source>
        <strain evidence="2">ZW T2_19</strain>
    </source>
</reference>
<dbReference type="PANTHER" id="PTHR30032:SF8">
    <property type="entry name" value="GERMINATION-SPECIFIC N-ACETYLMURAMOYL-L-ALANINE AMIDASE"/>
    <property type="match status" value="1"/>
</dbReference>
<dbReference type="RefSeq" id="WP_251944212.1">
    <property type="nucleotide sequence ID" value="NZ_JAMRYM010000012.1"/>
</dbReference>
<evidence type="ECO:0000256" key="1">
    <source>
        <dbReference type="SAM" id="SignalP"/>
    </source>
</evidence>
<keyword evidence="1" id="KW-0732">Signal</keyword>
<proteinExistence type="predicted"/>
<keyword evidence="3" id="KW-1185">Reference proteome</keyword>
<gene>
    <name evidence="2" type="ORF">NB037_05075</name>
</gene>
<dbReference type="Proteomes" id="UP001155240">
    <property type="component" value="Unassembled WGS sequence"/>
</dbReference>